<evidence type="ECO:0000313" key="2">
    <source>
        <dbReference type="EMBL" id="OQR71895.1"/>
    </source>
</evidence>
<sequence>MGWRDLASSNKEMSAQTRSVKEVEPQRCRSGETDEGSEKTLTLSRQGLLAYRQHRHSATRVDPMLQASKGQTEFATSRMTY</sequence>
<feature type="compositionally biased region" description="Polar residues" evidence="1">
    <location>
        <begin position="7"/>
        <end position="18"/>
    </location>
</feature>
<evidence type="ECO:0000313" key="3">
    <source>
        <dbReference type="Proteomes" id="UP000192247"/>
    </source>
</evidence>
<dbReference type="EMBL" id="MNPL01013205">
    <property type="protein sequence ID" value="OQR71895.1"/>
    <property type="molecule type" value="Genomic_DNA"/>
</dbReference>
<dbReference type="InParanoid" id="A0A1V9XEB9"/>
<organism evidence="2 3">
    <name type="scientific">Tropilaelaps mercedesae</name>
    <dbReference type="NCBI Taxonomy" id="418985"/>
    <lineage>
        <taxon>Eukaryota</taxon>
        <taxon>Metazoa</taxon>
        <taxon>Ecdysozoa</taxon>
        <taxon>Arthropoda</taxon>
        <taxon>Chelicerata</taxon>
        <taxon>Arachnida</taxon>
        <taxon>Acari</taxon>
        <taxon>Parasitiformes</taxon>
        <taxon>Mesostigmata</taxon>
        <taxon>Gamasina</taxon>
        <taxon>Dermanyssoidea</taxon>
        <taxon>Laelapidae</taxon>
        <taxon>Tropilaelaps</taxon>
    </lineage>
</organism>
<name>A0A1V9XEB9_9ACAR</name>
<feature type="region of interest" description="Disordered" evidence="1">
    <location>
        <begin position="1"/>
        <end position="41"/>
    </location>
</feature>
<gene>
    <name evidence="2" type="ORF">BIW11_03883</name>
</gene>
<feature type="compositionally biased region" description="Basic and acidic residues" evidence="1">
    <location>
        <begin position="19"/>
        <end position="38"/>
    </location>
</feature>
<reference evidence="2 3" key="1">
    <citation type="journal article" date="2017" name="Gigascience">
        <title>Draft genome of the honey bee ectoparasitic mite, Tropilaelaps mercedesae, is shaped by the parasitic life history.</title>
        <authorList>
            <person name="Dong X."/>
            <person name="Armstrong S.D."/>
            <person name="Xia D."/>
            <person name="Makepeace B.L."/>
            <person name="Darby A.C."/>
            <person name="Kadowaki T."/>
        </authorList>
    </citation>
    <scope>NUCLEOTIDE SEQUENCE [LARGE SCALE GENOMIC DNA]</scope>
    <source>
        <strain evidence="2">Wuxi-XJTLU</strain>
    </source>
</reference>
<keyword evidence="3" id="KW-1185">Reference proteome</keyword>
<dbReference type="AlphaFoldDB" id="A0A1V9XEB9"/>
<evidence type="ECO:0000256" key="1">
    <source>
        <dbReference type="SAM" id="MobiDB-lite"/>
    </source>
</evidence>
<comment type="caution">
    <text evidence="2">The sequence shown here is derived from an EMBL/GenBank/DDBJ whole genome shotgun (WGS) entry which is preliminary data.</text>
</comment>
<protein>
    <submittedName>
        <fullName evidence="2">Uncharacterized protein</fullName>
    </submittedName>
</protein>
<proteinExistence type="predicted"/>
<dbReference type="Proteomes" id="UP000192247">
    <property type="component" value="Unassembled WGS sequence"/>
</dbReference>
<accession>A0A1V9XEB9</accession>